<feature type="compositionally biased region" description="Basic residues" evidence="1">
    <location>
        <begin position="369"/>
        <end position="383"/>
    </location>
</feature>
<feature type="compositionally biased region" description="Low complexity" evidence="1">
    <location>
        <begin position="336"/>
        <end position="349"/>
    </location>
</feature>
<feature type="region of interest" description="Disordered" evidence="1">
    <location>
        <begin position="168"/>
        <end position="214"/>
    </location>
</feature>
<accession>A0A1S3Y0N6</accession>
<feature type="compositionally biased region" description="Low complexity" evidence="1">
    <location>
        <begin position="239"/>
        <end position="249"/>
    </location>
</feature>
<feature type="region of interest" description="Disordered" evidence="1">
    <location>
        <begin position="34"/>
        <end position="91"/>
    </location>
</feature>
<evidence type="ECO:0000256" key="1">
    <source>
        <dbReference type="SAM" id="MobiDB-lite"/>
    </source>
</evidence>
<dbReference type="PaxDb" id="4097-A0A1S3Y0N6"/>
<organism evidence="2">
    <name type="scientific">Nicotiana tabacum</name>
    <name type="common">Common tobacco</name>
    <dbReference type="NCBI Taxonomy" id="4097"/>
    <lineage>
        <taxon>Eukaryota</taxon>
        <taxon>Viridiplantae</taxon>
        <taxon>Streptophyta</taxon>
        <taxon>Embryophyta</taxon>
        <taxon>Tracheophyta</taxon>
        <taxon>Spermatophyta</taxon>
        <taxon>Magnoliopsida</taxon>
        <taxon>eudicotyledons</taxon>
        <taxon>Gunneridae</taxon>
        <taxon>Pentapetalae</taxon>
        <taxon>asterids</taxon>
        <taxon>lamiids</taxon>
        <taxon>Solanales</taxon>
        <taxon>Solanaceae</taxon>
        <taxon>Nicotianoideae</taxon>
        <taxon>Nicotianeae</taxon>
        <taxon>Nicotiana</taxon>
    </lineage>
</organism>
<reference evidence="2" key="1">
    <citation type="submission" date="2025-08" db="UniProtKB">
        <authorList>
            <consortium name="RefSeq"/>
        </authorList>
    </citation>
    <scope>IDENTIFICATION</scope>
</reference>
<feature type="compositionally biased region" description="Polar residues" evidence="1">
    <location>
        <begin position="34"/>
        <end position="66"/>
    </location>
</feature>
<dbReference type="RefSeq" id="XP_016445763.1">
    <property type="nucleotide sequence ID" value="XM_016590277.1"/>
</dbReference>
<proteinExistence type="predicted"/>
<name>A0A1S3Y0N6_TOBAC</name>
<evidence type="ECO:0000313" key="2">
    <source>
        <dbReference type="RefSeq" id="XP_016445763.1"/>
    </source>
</evidence>
<feature type="compositionally biased region" description="Low complexity" evidence="1">
    <location>
        <begin position="187"/>
        <end position="213"/>
    </location>
</feature>
<dbReference type="OrthoDB" id="1243302at2759"/>
<gene>
    <name evidence="2" type="primary">LOC107770949</name>
</gene>
<feature type="compositionally biased region" description="Polar residues" evidence="1">
    <location>
        <begin position="173"/>
        <end position="182"/>
    </location>
</feature>
<protein>
    <submittedName>
        <fullName evidence="2">A-agglutinin anchorage subunit-like</fullName>
    </submittedName>
</protein>
<dbReference type="AlphaFoldDB" id="A0A1S3Y0N6"/>
<dbReference type="KEGG" id="nta:107770949"/>
<feature type="compositionally biased region" description="Basic and acidic residues" evidence="1">
    <location>
        <begin position="433"/>
        <end position="449"/>
    </location>
</feature>
<sequence>MSQTTNDIDMPDTNVSSITNPTNQLVKVAMQNNIHNDPTTPIKNHSTTNNTTLPSGQISNNPSINHNLKKDLSSRSAYPQRPKHASQMAMTEEHPSQMAKNPAHAKDLGTQPINSTLGDSNDIQKISPIITLSTNPSLIPNSSSPMPDLELLSNLNTDHNANITIIPKEETKTSPNSSTNQNHHGKPLTSPTSTSKPSNNLCSTTSSSRLSTCIMDGDGSDGPYMLIQCPDKWPGLDYHPPQHSVSSPVSDRRHKVGHEQLPQSSMAQQHPSTLSTISEPPAGSCNEEPVEPSSTFQSNLSSKCFNGHAILHARESVSTKPYFSSMGTTSTNPGASDTTTTSLPTPQSSAYARTSRGRNGRGRGTPKPTLRKSPRNLKSRRSKSVSLFREAREEACSQLPSSIIQMIDGHKTSTGSNCRQSSHDPSSIIKGEPSSRGREGEWESNEPKL</sequence>
<feature type="region of interest" description="Disordered" evidence="1">
    <location>
        <begin position="398"/>
        <end position="449"/>
    </location>
</feature>
<feature type="compositionally biased region" description="Polar residues" evidence="1">
    <location>
        <begin position="412"/>
        <end position="425"/>
    </location>
</feature>
<feature type="compositionally biased region" description="Polar residues" evidence="1">
    <location>
        <begin position="261"/>
        <end position="278"/>
    </location>
</feature>
<feature type="region of interest" description="Disordered" evidence="1">
    <location>
        <begin position="235"/>
        <end position="297"/>
    </location>
</feature>
<feature type="compositionally biased region" description="Polar residues" evidence="1">
    <location>
        <begin position="321"/>
        <end position="335"/>
    </location>
</feature>
<feature type="region of interest" description="Disordered" evidence="1">
    <location>
        <begin position="321"/>
        <end position="386"/>
    </location>
</feature>